<evidence type="ECO:0000313" key="1">
    <source>
        <dbReference type="EMBL" id="MBX61543.1"/>
    </source>
</evidence>
<dbReference type="AlphaFoldDB" id="A0A2P2Q3Q0"/>
<accession>A0A2P2Q3Q0</accession>
<name>A0A2P2Q3Q0_RHIMU</name>
<sequence length="26" mass="3076">MIALIIIIYKKFIRTNRKRKLGLLGC</sequence>
<protein>
    <submittedName>
        <fullName evidence="1">Uncharacterized protein</fullName>
    </submittedName>
</protein>
<organism evidence="1">
    <name type="scientific">Rhizophora mucronata</name>
    <name type="common">Asiatic mangrove</name>
    <dbReference type="NCBI Taxonomy" id="61149"/>
    <lineage>
        <taxon>Eukaryota</taxon>
        <taxon>Viridiplantae</taxon>
        <taxon>Streptophyta</taxon>
        <taxon>Embryophyta</taxon>
        <taxon>Tracheophyta</taxon>
        <taxon>Spermatophyta</taxon>
        <taxon>Magnoliopsida</taxon>
        <taxon>eudicotyledons</taxon>
        <taxon>Gunneridae</taxon>
        <taxon>Pentapetalae</taxon>
        <taxon>rosids</taxon>
        <taxon>fabids</taxon>
        <taxon>Malpighiales</taxon>
        <taxon>Rhizophoraceae</taxon>
        <taxon>Rhizophora</taxon>
    </lineage>
</organism>
<proteinExistence type="predicted"/>
<reference evidence="1" key="1">
    <citation type="submission" date="2018-02" db="EMBL/GenBank/DDBJ databases">
        <title>Rhizophora mucronata_Transcriptome.</title>
        <authorList>
            <person name="Meera S.P."/>
            <person name="Sreeshan A."/>
            <person name="Augustine A."/>
        </authorList>
    </citation>
    <scope>NUCLEOTIDE SEQUENCE</scope>
    <source>
        <tissue evidence="1">Leaf</tissue>
    </source>
</reference>
<dbReference type="EMBL" id="GGEC01081059">
    <property type="protein sequence ID" value="MBX61543.1"/>
    <property type="molecule type" value="Transcribed_RNA"/>
</dbReference>